<sequence>MGTYVVTGSASGIGAATADRLHAAGHGVVGVDRAGADVEADLGSPGGRFEAVARIGELVGSGAVDGFAAFAGLGPSAGRAGSSLVAVNYFGAVDLLVGLRPLLARSASASAVLVSSNSTTTQPGWPIDLAETCLRGDEHQACDLADSYGEYGSVLAYPATKAALAYFVRTHAAEYIADGIRLNAIAPGMIDTPMTRDADPDIAAAMKAFLELVPARRAGRPEEIAALTDFLLGPDSRYIVGSVIFADGGLDAQQRPLDWPRPASPPEE</sequence>
<evidence type="ECO:0000313" key="4">
    <source>
        <dbReference type="Proteomes" id="UP000582646"/>
    </source>
</evidence>
<dbReference type="Gene3D" id="3.40.50.720">
    <property type="entry name" value="NAD(P)-binding Rossmann-like Domain"/>
    <property type="match status" value="1"/>
</dbReference>
<evidence type="ECO:0000256" key="2">
    <source>
        <dbReference type="ARBA" id="ARBA00023002"/>
    </source>
</evidence>
<keyword evidence="4" id="KW-1185">Reference proteome</keyword>
<dbReference type="InterPro" id="IPR036291">
    <property type="entry name" value="NAD(P)-bd_dom_sf"/>
</dbReference>
<dbReference type="GO" id="GO:0016491">
    <property type="term" value="F:oxidoreductase activity"/>
    <property type="evidence" value="ECO:0007669"/>
    <property type="project" value="UniProtKB-KW"/>
</dbReference>
<comment type="similarity">
    <text evidence="1">Belongs to the short-chain dehydrogenases/reductases (SDR) family.</text>
</comment>
<dbReference type="Proteomes" id="UP000582646">
    <property type="component" value="Unassembled WGS sequence"/>
</dbReference>
<dbReference type="InterPro" id="IPR020904">
    <property type="entry name" value="Sc_DH/Rdtase_CS"/>
</dbReference>
<protein>
    <submittedName>
        <fullName evidence="3">SDR family oxidoreductase</fullName>
    </submittedName>
</protein>
<comment type="caution">
    <text evidence="3">The sequence shown here is derived from an EMBL/GenBank/DDBJ whole genome shotgun (WGS) entry which is preliminary data.</text>
</comment>
<organism evidence="3 4">
    <name type="scientific">Tsukamurella spumae</name>
    <dbReference type="NCBI Taxonomy" id="44753"/>
    <lineage>
        <taxon>Bacteria</taxon>
        <taxon>Bacillati</taxon>
        <taxon>Actinomycetota</taxon>
        <taxon>Actinomycetes</taxon>
        <taxon>Mycobacteriales</taxon>
        <taxon>Tsukamurellaceae</taxon>
        <taxon>Tsukamurella</taxon>
    </lineage>
</organism>
<dbReference type="EMBL" id="JAAXOQ010000017">
    <property type="protein sequence ID" value="NKY19371.1"/>
    <property type="molecule type" value="Genomic_DNA"/>
</dbReference>
<dbReference type="RefSeq" id="WP_168546364.1">
    <property type="nucleotide sequence ID" value="NZ_BAAAKS010000063.1"/>
</dbReference>
<dbReference type="PRINTS" id="PR00081">
    <property type="entry name" value="GDHRDH"/>
</dbReference>
<dbReference type="PANTHER" id="PTHR24321:SF8">
    <property type="entry name" value="ESTRADIOL 17-BETA-DEHYDROGENASE 8-RELATED"/>
    <property type="match status" value="1"/>
</dbReference>
<dbReference type="Pfam" id="PF13561">
    <property type="entry name" value="adh_short_C2"/>
    <property type="match status" value="1"/>
</dbReference>
<dbReference type="PANTHER" id="PTHR24321">
    <property type="entry name" value="DEHYDROGENASES, SHORT CHAIN"/>
    <property type="match status" value="1"/>
</dbReference>
<dbReference type="PROSITE" id="PS00061">
    <property type="entry name" value="ADH_SHORT"/>
    <property type="match status" value="1"/>
</dbReference>
<dbReference type="AlphaFoldDB" id="A0A846X2Q5"/>
<evidence type="ECO:0000256" key="1">
    <source>
        <dbReference type="ARBA" id="ARBA00006484"/>
    </source>
</evidence>
<dbReference type="InterPro" id="IPR002347">
    <property type="entry name" value="SDR_fam"/>
</dbReference>
<accession>A0A846X2Q5</accession>
<name>A0A846X2Q5_9ACTN</name>
<evidence type="ECO:0000313" key="3">
    <source>
        <dbReference type="EMBL" id="NKY19371.1"/>
    </source>
</evidence>
<reference evidence="3 4" key="1">
    <citation type="submission" date="2020-04" db="EMBL/GenBank/DDBJ databases">
        <title>MicrobeNet Type strains.</title>
        <authorList>
            <person name="Nicholson A.C."/>
        </authorList>
    </citation>
    <scope>NUCLEOTIDE SEQUENCE [LARGE SCALE GENOMIC DNA]</scope>
    <source>
        <strain evidence="3 4">DSM 44113</strain>
    </source>
</reference>
<dbReference type="SUPFAM" id="SSF51735">
    <property type="entry name" value="NAD(P)-binding Rossmann-fold domains"/>
    <property type="match status" value="1"/>
</dbReference>
<keyword evidence="2" id="KW-0560">Oxidoreductase</keyword>
<proteinExistence type="inferred from homology"/>
<gene>
    <name evidence="3" type="ORF">HF999_13450</name>
</gene>